<dbReference type="OrthoDB" id="5116672at2"/>
<dbReference type="Proteomes" id="UP000298412">
    <property type="component" value="Unassembled WGS sequence"/>
</dbReference>
<keyword evidence="2" id="KW-1185">Reference proteome</keyword>
<reference evidence="1 2" key="1">
    <citation type="submission" date="2019-03" db="EMBL/GenBank/DDBJ databases">
        <title>Genomics of glacier-inhabiting Cryobacterium strains.</title>
        <authorList>
            <person name="Liu Q."/>
            <person name="Xin Y.-H."/>
        </authorList>
    </citation>
    <scope>NUCLEOTIDE SEQUENCE [LARGE SCALE GENOMIC DNA]</scope>
    <source>
        <strain evidence="1 2">MDT1-3</strain>
    </source>
</reference>
<dbReference type="EMBL" id="SOFP01000083">
    <property type="protein sequence ID" value="TFC09528.1"/>
    <property type="molecule type" value="Genomic_DNA"/>
</dbReference>
<organism evidence="1 2">
    <name type="scientific">Cryobacterium algoritolerans</name>
    <dbReference type="NCBI Taxonomy" id="1259184"/>
    <lineage>
        <taxon>Bacteria</taxon>
        <taxon>Bacillati</taxon>
        <taxon>Actinomycetota</taxon>
        <taxon>Actinomycetes</taxon>
        <taxon>Micrococcales</taxon>
        <taxon>Microbacteriaceae</taxon>
        <taxon>Cryobacterium</taxon>
    </lineage>
</organism>
<accession>A0A4R8WME5</accession>
<protein>
    <submittedName>
        <fullName evidence="1">Uncharacterized protein</fullName>
    </submittedName>
</protein>
<sequence>MVKQAAPGGFKFEPREFVAVRREFGRSSSPVRSAPGIQETDPRFLAAQLQHAVANAVREGVLALGLSLEDFVTRENAAESENSFPPGLTYDRLVRIQRGETLMQLADLVSWARRFDTVRAILTDERNWPAGCREQEQP</sequence>
<proteinExistence type="predicted"/>
<name>A0A4R8WME5_9MICO</name>
<dbReference type="AlphaFoldDB" id="A0A4R8WME5"/>
<comment type="caution">
    <text evidence="1">The sequence shown here is derived from an EMBL/GenBank/DDBJ whole genome shotgun (WGS) entry which is preliminary data.</text>
</comment>
<evidence type="ECO:0000313" key="2">
    <source>
        <dbReference type="Proteomes" id="UP000298412"/>
    </source>
</evidence>
<dbReference type="RefSeq" id="WP_134569505.1">
    <property type="nucleotide sequence ID" value="NZ_SOFP01000083.1"/>
</dbReference>
<evidence type="ECO:0000313" key="1">
    <source>
        <dbReference type="EMBL" id="TFC09528.1"/>
    </source>
</evidence>
<gene>
    <name evidence="1" type="ORF">E3O19_17235</name>
</gene>